<dbReference type="AlphaFoldDB" id="A0A9P5Y2A5"/>
<comment type="subcellular location">
    <subcellularLocation>
        <location evidence="1 7">Nucleus</location>
        <location evidence="1 7">Nucleolus</location>
    </subcellularLocation>
</comment>
<dbReference type="GO" id="GO:0032040">
    <property type="term" value="C:small-subunit processome"/>
    <property type="evidence" value="ECO:0007669"/>
    <property type="project" value="TreeGrafter"/>
</dbReference>
<feature type="region of interest" description="Disordered" evidence="8">
    <location>
        <begin position="639"/>
        <end position="669"/>
    </location>
</feature>
<dbReference type="GO" id="GO:0005732">
    <property type="term" value="C:sno(s)RNA-containing ribonucleoprotein complex"/>
    <property type="evidence" value="ECO:0007669"/>
    <property type="project" value="UniProtKB-UniRule"/>
</dbReference>
<evidence type="ECO:0000256" key="7">
    <source>
        <dbReference type="PIRNR" id="PIRNR017300"/>
    </source>
</evidence>
<evidence type="ECO:0000256" key="1">
    <source>
        <dbReference type="ARBA" id="ARBA00004604"/>
    </source>
</evidence>
<feature type="compositionally biased region" description="Acidic residues" evidence="8">
    <location>
        <begin position="387"/>
        <end position="403"/>
    </location>
</feature>
<dbReference type="GO" id="GO:0006364">
    <property type="term" value="P:rRNA processing"/>
    <property type="evidence" value="ECO:0007669"/>
    <property type="project" value="UniProtKB-KW"/>
</dbReference>
<accession>A0A9P5Y2A5</accession>
<sequence length="722" mass="81419">MFRRKQDDLGEQKTQEISAEIHKLSRLIDRHPEYFVLGSLNTSATALKATKDVFDISIQSEPFSKSPINNLISSLEPSHAPETRSQAGSTGKRKRSPTPTVNPKITFKITPLPSLFVDGMTEDQVWAQLDLRTKNICAILDLALNVGVGEGEEHDVEDMSYQDEIIESDDRDETNLNDALNQKKVNRDIYDHSSFDRMEQGRSGRDEGMVNLQNASLSTSSNDSEDNEGVVHQSNTSIGFSEKRLKTNELNDGFFDLALFNAETERAEAMSSSNGQLGGSEESDDDDMSLELFAPSQVENTEDSEVFYRDFFEPPSLFSKPGLKRTFKMAQSTPGRVRFHDEVRVREIHSSVRNPPAFTADEGVKEDGNVEDAGDVEEIDNIKPDIPMEDFTDSDEEDGMDENEQGRQVMARLKGDLFEVDEDDRHYDMSTHEKRLAGLQAEISQLESANVGPKDWMLMGEADTRARPQNSLLEEDLEFERVMKAVPVITEENVHILEERIKSRIIEGRFDDVARIRPVEDKAFLPSRFFEMSDKKSVQSLAQIYENEFTMNHGGNTMGEDRDGKLYKEHLEIEYLWESICGKLDALCNTHFVPKQAKAIISTIFNVSTATLESALPTTKSTADMFAPEEIFAPVSNDPRVRSELTPSEKRSLRTKMRKEKKKSRDILDHSVDKYAKTNSVSGMKRQKRAALESVVKKGKGVTVVGKVKNLLVKQDLRTTVM</sequence>
<dbReference type="Pfam" id="PF04006">
    <property type="entry name" value="Mpp10"/>
    <property type="match status" value="1"/>
</dbReference>
<name>A0A9P5Y2A5_9AGAR</name>
<keyword evidence="3 7" id="KW-0698">rRNA processing</keyword>
<keyword evidence="2 7" id="KW-0690">Ribosome biogenesis</keyword>
<evidence type="ECO:0000256" key="8">
    <source>
        <dbReference type="SAM" id="MobiDB-lite"/>
    </source>
</evidence>
<feature type="compositionally biased region" description="Acidic residues" evidence="8">
    <location>
        <begin position="369"/>
        <end position="379"/>
    </location>
</feature>
<gene>
    <name evidence="9" type="ORF">BDZ94DRAFT_1267237</name>
</gene>
<dbReference type="PANTHER" id="PTHR17039">
    <property type="entry name" value="U3 SMALL NUCLEOLAR RIBONUCLEOPROTEIN PROTEIN MPP10"/>
    <property type="match status" value="1"/>
</dbReference>
<dbReference type="PANTHER" id="PTHR17039:SF0">
    <property type="entry name" value="U3 SMALL NUCLEOLAR RIBONUCLEOPROTEIN PROTEIN MPP10"/>
    <property type="match status" value="1"/>
</dbReference>
<comment type="similarity">
    <text evidence="6 7">Belongs to the MPP10 family.</text>
</comment>
<organism evidence="9 10">
    <name type="scientific">Collybia nuda</name>
    <dbReference type="NCBI Taxonomy" id="64659"/>
    <lineage>
        <taxon>Eukaryota</taxon>
        <taxon>Fungi</taxon>
        <taxon>Dikarya</taxon>
        <taxon>Basidiomycota</taxon>
        <taxon>Agaricomycotina</taxon>
        <taxon>Agaricomycetes</taxon>
        <taxon>Agaricomycetidae</taxon>
        <taxon>Agaricales</taxon>
        <taxon>Tricholomatineae</taxon>
        <taxon>Clitocybaceae</taxon>
        <taxon>Collybia</taxon>
    </lineage>
</organism>
<keyword evidence="5 7" id="KW-0687">Ribonucleoprotein</keyword>
<dbReference type="GO" id="GO:0034457">
    <property type="term" value="C:Mpp10 complex"/>
    <property type="evidence" value="ECO:0007669"/>
    <property type="project" value="UniProtKB-UniRule"/>
</dbReference>
<reference evidence="9" key="1">
    <citation type="submission" date="2020-11" db="EMBL/GenBank/DDBJ databases">
        <authorList>
            <consortium name="DOE Joint Genome Institute"/>
            <person name="Ahrendt S."/>
            <person name="Riley R."/>
            <person name="Andreopoulos W."/>
            <person name="Labutti K."/>
            <person name="Pangilinan J."/>
            <person name="Ruiz-Duenas F.J."/>
            <person name="Barrasa J.M."/>
            <person name="Sanchez-Garcia M."/>
            <person name="Camarero S."/>
            <person name="Miyauchi S."/>
            <person name="Serrano A."/>
            <person name="Linde D."/>
            <person name="Babiker R."/>
            <person name="Drula E."/>
            <person name="Ayuso-Fernandez I."/>
            <person name="Pacheco R."/>
            <person name="Padilla G."/>
            <person name="Ferreira P."/>
            <person name="Barriuso J."/>
            <person name="Kellner H."/>
            <person name="Castanera R."/>
            <person name="Alfaro M."/>
            <person name="Ramirez L."/>
            <person name="Pisabarro A.G."/>
            <person name="Kuo A."/>
            <person name="Tritt A."/>
            <person name="Lipzen A."/>
            <person name="He G."/>
            <person name="Yan M."/>
            <person name="Ng V."/>
            <person name="Cullen D."/>
            <person name="Martin F."/>
            <person name="Rosso M.-N."/>
            <person name="Henrissat B."/>
            <person name="Hibbett D."/>
            <person name="Martinez A.T."/>
            <person name="Grigoriev I.V."/>
        </authorList>
    </citation>
    <scope>NUCLEOTIDE SEQUENCE</scope>
    <source>
        <strain evidence="9">CBS 247.69</strain>
    </source>
</reference>
<feature type="region of interest" description="Disordered" evidence="8">
    <location>
        <begin position="216"/>
        <end position="235"/>
    </location>
</feature>
<feature type="compositionally biased region" description="Basic residues" evidence="8">
    <location>
        <begin position="653"/>
        <end position="662"/>
    </location>
</feature>
<dbReference type="PIRSF" id="PIRSF017300">
    <property type="entry name" value="snoRNP_Mpp10"/>
    <property type="match status" value="1"/>
</dbReference>
<feature type="region of interest" description="Disordered" evidence="8">
    <location>
        <begin position="267"/>
        <end position="287"/>
    </location>
</feature>
<dbReference type="OrthoDB" id="445326at2759"/>
<evidence type="ECO:0000256" key="3">
    <source>
        <dbReference type="ARBA" id="ARBA00022552"/>
    </source>
</evidence>
<keyword evidence="10" id="KW-1185">Reference proteome</keyword>
<comment type="function">
    <text evidence="7">Involved in nucleolar processing of pre-18S ribosomal RNA.</text>
</comment>
<protein>
    <recommendedName>
        <fullName evidence="7">U3 small nucleolar ribonucleoprotein protein MPP10</fullName>
    </recommendedName>
</protein>
<dbReference type="InterPro" id="IPR012173">
    <property type="entry name" value="Mpp10"/>
</dbReference>
<evidence type="ECO:0000256" key="6">
    <source>
        <dbReference type="ARBA" id="ARBA00029455"/>
    </source>
</evidence>
<evidence type="ECO:0000313" key="9">
    <source>
        <dbReference type="EMBL" id="KAF9459935.1"/>
    </source>
</evidence>
<feature type="compositionally biased region" description="Basic and acidic residues" evidence="8">
    <location>
        <begin position="639"/>
        <end position="652"/>
    </location>
</feature>
<evidence type="ECO:0000256" key="2">
    <source>
        <dbReference type="ARBA" id="ARBA00022517"/>
    </source>
</evidence>
<evidence type="ECO:0000256" key="5">
    <source>
        <dbReference type="ARBA" id="ARBA00023274"/>
    </source>
</evidence>
<evidence type="ECO:0000256" key="4">
    <source>
        <dbReference type="ARBA" id="ARBA00023242"/>
    </source>
</evidence>
<evidence type="ECO:0000313" key="10">
    <source>
        <dbReference type="Proteomes" id="UP000807353"/>
    </source>
</evidence>
<comment type="caution">
    <text evidence="9">The sequence shown here is derived from an EMBL/GenBank/DDBJ whole genome shotgun (WGS) entry which is preliminary data.</text>
</comment>
<proteinExistence type="inferred from homology"/>
<feature type="region of interest" description="Disordered" evidence="8">
    <location>
        <begin position="68"/>
        <end position="104"/>
    </location>
</feature>
<feature type="region of interest" description="Disordered" evidence="8">
    <location>
        <begin position="354"/>
        <end position="403"/>
    </location>
</feature>
<dbReference type="Proteomes" id="UP000807353">
    <property type="component" value="Unassembled WGS sequence"/>
</dbReference>
<keyword evidence="4 7" id="KW-0539">Nucleus</keyword>
<dbReference type="EMBL" id="MU150308">
    <property type="protein sequence ID" value="KAF9459935.1"/>
    <property type="molecule type" value="Genomic_DNA"/>
</dbReference>